<dbReference type="SUPFAM" id="SSF46689">
    <property type="entry name" value="Homeodomain-like"/>
    <property type="match status" value="1"/>
</dbReference>
<keyword evidence="6" id="KW-1185">Reference proteome</keyword>
<dbReference type="PROSITE" id="PS50090">
    <property type="entry name" value="MYB_LIKE"/>
    <property type="match status" value="1"/>
</dbReference>
<sequence length="619" mass="69625">MEGDAADKGAHDVKAGDAEAGSVHVQNDFSGISDDYLLDVEFSCDSCEMGSGSNAGCHVLVSKNPVPNASAFKTDSLQISCPSEARDHAADYHDNFLHCKDPELHAIPQHSYDCEIPADDKWSNFSTSFALHDLDKLEDVSGHLTDNLYYDKDNSNMFLYYDFSDEGTSSPSTLKQYGQSTQAGQIVATECLCTNNALPQKSTQPTSDGLLKDTVSTDHLCYDNVNSETFLYYDFSESEGTSSPSTLNQYGESLQASQNFGTESLCIDSLAQESTQPSSVDDVPMKQKRLRKPTRRYIDESADMSSISFMKRKVPTSTSKGKVLRDKREKDKGTVALMVNLVPEEFVLKPIQVPFGSLVGCKHSKVRAPFELAVLNSDDESEDKNTKNCITKLRFKEIEGQKESDCIEKVRQKHNGGWRDGSFIQEAHSKEDDDGRRECHGSMNVCSKENSAQKIGDRIRKVRQERDGCQKVSDRIMKMRFKVEDSKGPRDYIRKVRPEEKSRSGSAVKCKEDGKRKHHRLWTIAEIKKLIEGVSQHGVGRWTDIKRLYFSTSDHRTSVDLKDKWRNLLKASRLQKQNKIEGCNKRNLAWRPLPNTILSRVNDLATIYPYPRARNPSSC</sequence>
<dbReference type="EMBL" id="BAABME010011051">
    <property type="protein sequence ID" value="GAA0183162.1"/>
    <property type="molecule type" value="Genomic_DNA"/>
</dbReference>
<dbReference type="Proteomes" id="UP001454036">
    <property type="component" value="Unassembled WGS sequence"/>
</dbReference>
<organism evidence="5 6">
    <name type="scientific">Lithospermum erythrorhizon</name>
    <name type="common">Purple gromwell</name>
    <name type="synonym">Lithospermum officinale var. erythrorhizon</name>
    <dbReference type="NCBI Taxonomy" id="34254"/>
    <lineage>
        <taxon>Eukaryota</taxon>
        <taxon>Viridiplantae</taxon>
        <taxon>Streptophyta</taxon>
        <taxon>Embryophyta</taxon>
        <taxon>Tracheophyta</taxon>
        <taxon>Spermatophyta</taxon>
        <taxon>Magnoliopsida</taxon>
        <taxon>eudicotyledons</taxon>
        <taxon>Gunneridae</taxon>
        <taxon>Pentapetalae</taxon>
        <taxon>asterids</taxon>
        <taxon>lamiids</taxon>
        <taxon>Boraginales</taxon>
        <taxon>Boraginaceae</taxon>
        <taxon>Boraginoideae</taxon>
        <taxon>Lithospermeae</taxon>
        <taxon>Lithospermum</taxon>
    </lineage>
</organism>
<reference evidence="5 6" key="1">
    <citation type="submission" date="2024-01" db="EMBL/GenBank/DDBJ databases">
        <title>The complete chloroplast genome sequence of Lithospermum erythrorhizon: insights into the phylogenetic relationship among Boraginaceae species and the maternal lineages of purple gromwells.</title>
        <authorList>
            <person name="Okada T."/>
            <person name="Watanabe K."/>
        </authorList>
    </citation>
    <scope>NUCLEOTIDE SEQUENCE [LARGE SCALE GENOMIC DNA]</scope>
</reference>
<comment type="caution">
    <text evidence="5">The sequence shown here is derived from an EMBL/GenBank/DDBJ whole genome shotgun (WGS) entry which is preliminary data.</text>
</comment>
<dbReference type="InterPro" id="IPR001005">
    <property type="entry name" value="SANT/Myb"/>
</dbReference>
<dbReference type="InterPro" id="IPR009057">
    <property type="entry name" value="Homeodomain-like_sf"/>
</dbReference>
<dbReference type="PANTHER" id="PTHR47122">
    <property type="entry name" value="MYB-LIKE DNA-BINDING DOMAIN CONTAINING PROTEIN, EXPRESSED"/>
    <property type="match status" value="1"/>
</dbReference>
<gene>
    <name evidence="5" type="ORF">LIER_30627</name>
</gene>
<evidence type="ECO:0000259" key="3">
    <source>
        <dbReference type="PROSITE" id="PS50090"/>
    </source>
</evidence>
<comment type="subcellular location">
    <subcellularLocation>
        <location evidence="1">Nucleus</location>
    </subcellularLocation>
</comment>
<protein>
    <submittedName>
        <fullName evidence="5">Uncharacterized protein</fullName>
    </submittedName>
</protein>
<dbReference type="Pfam" id="PF00249">
    <property type="entry name" value="Myb_DNA-binding"/>
    <property type="match status" value="1"/>
</dbReference>
<name>A0AAV3RS02_LITER</name>
<dbReference type="Gene3D" id="1.10.246.220">
    <property type="match status" value="1"/>
</dbReference>
<evidence type="ECO:0000256" key="1">
    <source>
        <dbReference type="ARBA" id="ARBA00004123"/>
    </source>
</evidence>
<evidence type="ECO:0000259" key="4">
    <source>
        <dbReference type="PROSITE" id="PS51294"/>
    </source>
</evidence>
<evidence type="ECO:0000256" key="2">
    <source>
        <dbReference type="ARBA" id="ARBA00023242"/>
    </source>
</evidence>
<evidence type="ECO:0000313" key="5">
    <source>
        <dbReference type="EMBL" id="GAA0183162.1"/>
    </source>
</evidence>
<dbReference type="InterPro" id="IPR017930">
    <property type="entry name" value="Myb_dom"/>
</dbReference>
<dbReference type="SMART" id="SM00717">
    <property type="entry name" value="SANT"/>
    <property type="match status" value="1"/>
</dbReference>
<dbReference type="PROSITE" id="PS51294">
    <property type="entry name" value="HTH_MYB"/>
    <property type="match status" value="1"/>
</dbReference>
<feature type="domain" description="Myb-like" evidence="3">
    <location>
        <begin position="522"/>
        <end position="569"/>
    </location>
</feature>
<dbReference type="GO" id="GO:0005634">
    <property type="term" value="C:nucleus"/>
    <property type="evidence" value="ECO:0007669"/>
    <property type="project" value="UniProtKB-SubCell"/>
</dbReference>
<proteinExistence type="predicted"/>
<accession>A0AAV3RS02</accession>
<feature type="domain" description="HTH myb-type" evidence="4">
    <location>
        <begin position="514"/>
        <end position="573"/>
    </location>
</feature>
<dbReference type="CDD" id="cd11660">
    <property type="entry name" value="SANT_TRF"/>
    <property type="match status" value="1"/>
</dbReference>
<dbReference type="AlphaFoldDB" id="A0AAV3RS02"/>
<dbReference type="PANTHER" id="PTHR47122:SF13">
    <property type="entry name" value="HOMEODOMAIN-LIKE PROTEIN-RELATED"/>
    <property type="match status" value="1"/>
</dbReference>
<evidence type="ECO:0000313" key="6">
    <source>
        <dbReference type="Proteomes" id="UP001454036"/>
    </source>
</evidence>
<keyword evidence="2" id="KW-0539">Nucleus</keyword>